<keyword evidence="4" id="KW-0067">ATP-binding</keyword>
<dbReference type="RefSeq" id="WP_141928901.1">
    <property type="nucleotide sequence ID" value="NZ_BAABCI010000007.1"/>
</dbReference>
<dbReference type="Pfam" id="PF08378">
    <property type="entry name" value="NERD"/>
    <property type="match status" value="1"/>
</dbReference>
<gene>
    <name evidence="7" type="ORF">FB459_2836</name>
</gene>
<dbReference type="Pfam" id="PF00069">
    <property type="entry name" value="Pkinase"/>
    <property type="match status" value="2"/>
</dbReference>
<keyword evidence="1" id="KW-0808">Transferase</keyword>
<evidence type="ECO:0000256" key="1">
    <source>
        <dbReference type="ARBA" id="ARBA00022679"/>
    </source>
</evidence>
<evidence type="ECO:0000313" key="7">
    <source>
        <dbReference type="EMBL" id="TQJ15293.1"/>
    </source>
</evidence>
<dbReference type="GO" id="GO:0005524">
    <property type="term" value="F:ATP binding"/>
    <property type="evidence" value="ECO:0007669"/>
    <property type="project" value="UniProtKB-KW"/>
</dbReference>
<dbReference type="PANTHER" id="PTHR43289">
    <property type="entry name" value="MITOGEN-ACTIVATED PROTEIN KINASE KINASE KINASE 20-RELATED"/>
    <property type="match status" value="1"/>
</dbReference>
<reference evidence="7 8" key="1">
    <citation type="submission" date="2019-06" db="EMBL/GenBank/DDBJ databases">
        <title>Sequencing the genomes of 1000 actinobacteria strains.</title>
        <authorList>
            <person name="Klenk H.-P."/>
        </authorList>
    </citation>
    <scope>NUCLEOTIDE SEQUENCE [LARGE SCALE GENOMIC DNA]</scope>
    <source>
        <strain evidence="7 8">DSM 19828</strain>
    </source>
</reference>
<evidence type="ECO:0000313" key="8">
    <source>
        <dbReference type="Proteomes" id="UP000320806"/>
    </source>
</evidence>
<dbReference type="PANTHER" id="PTHR43289:SF34">
    <property type="entry name" value="SERINE_THREONINE-PROTEIN KINASE YBDM-RELATED"/>
    <property type="match status" value="1"/>
</dbReference>
<evidence type="ECO:0000259" key="6">
    <source>
        <dbReference type="PROSITE" id="PS50965"/>
    </source>
</evidence>
<proteinExistence type="predicted"/>
<evidence type="ECO:0000256" key="4">
    <source>
        <dbReference type="ARBA" id="ARBA00022840"/>
    </source>
</evidence>
<accession>A0A542EIZ1</accession>
<dbReference type="InterPro" id="IPR011009">
    <property type="entry name" value="Kinase-like_dom_sf"/>
</dbReference>
<dbReference type="InterPro" id="IPR000719">
    <property type="entry name" value="Prot_kinase_dom"/>
</dbReference>
<keyword evidence="7" id="KW-0723">Serine/threonine-protein kinase</keyword>
<dbReference type="InterPro" id="IPR011528">
    <property type="entry name" value="NERD"/>
</dbReference>
<sequence length="1406" mass="152993">MAGDRWTEVSPSQFTHEAEGLQIVRRLLPDEPPFRAWSNFEFRDGQGRWHEVDLLVLTRDTLHLVEMKYYSGVLHGDDHRWLRAGKRAEDSPLKLARRKAQYFKSKLVTELDNWARERGAHGVDPREIVPFVKESVFLHHPNLRCELSESSKLGLYGLDGSTHSHLPGISELLLAPPRHKPIGANQEEILAQLIARLGLVQRREREAGSWVITDSAAVDEGSGWQEWFASHRVAHQEQARIRFQTTPADAAESERQRVRMLADHEFRIMSRLHHDGLVCPRDIVDSDLGVGLVYDHDDQWRRLDLWMADREGQLPLTTQLSVVRQIGEALQYAHSNKVVHRSLTPRAVWVRELATDDEVKVKVSDWHGSGVVDGGTSLGPGVTSLMGAQTGASSAGMSDESDAEQWASSSFRAPEGVWNAAADRVRLDVFGLGALAFYILTGRGAASSAIGLRDRLRAQDGLDVSVELSHVSSELRNAILRATNPSPTKRLGDVSAFLQLLAQAERAAATPDDSDDDPLDALPGAVLSGRFELIQRLGKGSTAVGLLVRDLLAPEGTPERVLKVALNDDAAARLVDEAEVLRGLRSPRLVKLVDGPLSVGERRALLLESAGTETLTDALRARDRLSIDLLQRFGQDLLDAVVTLDNAGIDHRDIKPSNLGVLESRSDRTKHLVLFDFSLTRAAASATSAGTPPYLDPFLGGQRDRFDSAAERYSAAVVLFEMATGATPAYGDGQADPATIPDEATISPEMFDPSLAGGLTAFFRVALARDVSKRHHTAQEMRAAWSGVFTDEATTEADENADALAEAAELTTPLPEAGLTPRALSAVEPYALVTVADLLALDSVVISRMPGVRNATRLQVSRRVKAWRKRLGSQVRPSRTASTRTAEDSAQTLLDALDGPGAKTRIPLVRLVFGFGEPSDAFATHAQLAATLDVTAGRISQLFAELQHVWAQDAKSRELLDELAEGLTAELAAHGGVLTYAEAVKVVASIIDPSDDPTPDEQLIAGVLRWTLERVRARRLADDDDLSAVVTRRRDGRVTLLATEQALLDVAEGLGREADALVSADSTHNSVVPAERALKRLETVSKNVNSASLTSPERLTRLAAATSTYAATTAAGDLHHRDLSPVTAVRLTFQGFAAGEMTPEEVRRRVNVRFPALAALPSRPELDRLLHEAGLHLVFDDRLNTYRTPLPTSDTTGLESRRATRVTPQTNLAAPIGQADRRLEQSISSRSFLAVGVPAGESLSRFTRTAEDRYSATIVDLTDVLLEALRAESERAGLPWETVLAADAATPDSRERQGLAALMTRVWPTVEGAVQEAVAAGGDGPVVIAEAAPLARYGNLAMLTRWTELAAPRNRAVWLVVPQLPANWGALLDGRPIPLDSPAQFVRVDHEWIDAVMSRVSAASKE</sequence>
<dbReference type="NCBIfam" id="NF033442">
    <property type="entry name" value="BREX_PglW"/>
    <property type="match status" value="1"/>
</dbReference>
<feature type="domain" description="Protein kinase" evidence="5">
    <location>
        <begin position="531"/>
        <end position="786"/>
    </location>
</feature>
<feature type="domain" description="Protein kinase" evidence="5">
    <location>
        <begin position="212"/>
        <end position="502"/>
    </location>
</feature>
<dbReference type="PROSITE" id="PS50011">
    <property type="entry name" value="PROTEIN_KINASE_DOM"/>
    <property type="match status" value="2"/>
</dbReference>
<dbReference type="GO" id="GO:0004674">
    <property type="term" value="F:protein serine/threonine kinase activity"/>
    <property type="evidence" value="ECO:0007669"/>
    <property type="project" value="UniProtKB-KW"/>
</dbReference>
<keyword evidence="3 7" id="KW-0418">Kinase</keyword>
<name>A0A542EIZ1_9MICO</name>
<dbReference type="Gene3D" id="1.10.510.10">
    <property type="entry name" value="Transferase(Phosphotransferase) domain 1"/>
    <property type="match status" value="2"/>
</dbReference>
<keyword evidence="8" id="KW-1185">Reference proteome</keyword>
<evidence type="ECO:0000259" key="5">
    <source>
        <dbReference type="PROSITE" id="PS50011"/>
    </source>
</evidence>
<dbReference type="SMART" id="SM00220">
    <property type="entry name" value="S_TKc"/>
    <property type="match status" value="1"/>
</dbReference>
<dbReference type="InterPro" id="IPR049832">
    <property type="entry name" value="BREX_PglW"/>
</dbReference>
<comment type="caution">
    <text evidence="7">The sequence shown here is derived from an EMBL/GenBank/DDBJ whole genome shotgun (WGS) entry which is preliminary data.</text>
</comment>
<dbReference type="PROSITE" id="PS50965">
    <property type="entry name" value="NERD"/>
    <property type="match status" value="1"/>
</dbReference>
<dbReference type="SUPFAM" id="SSF56112">
    <property type="entry name" value="Protein kinase-like (PK-like)"/>
    <property type="match status" value="2"/>
</dbReference>
<evidence type="ECO:0000256" key="2">
    <source>
        <dbReference type="ARBA" id="ARBA00022741"/>
    </source>
</evidence>
<dbReference type="OrthoDB" id="3404503at2"/>
<feature type="domain" description="NERD" evidence="6">
    <location>
        <begin position="12"/>
        <end position="126"/>
    </location>
</feature>
<organism evidence="7 8">
    <name type="scientific">Yimella lutea</name>
    <dbReference type="NCBI Taxonomy" id="587872"/>
    <lineage>
        <taxon>Bacteria</taxon>
        <taxon>Bacillati</taxon>
        <taxon>Actinomycetota</taxon>
        <taxon>Actinomycetes</taxon>
        <taxon>Micrococcales</taxon>
        <taxon>Dermacoccaceae</taxon>
        <taxon>Yimella</taxon>
    </lineage>
</organism>
<dbReference type="Proteomes" id="UP000320806">
    <property type="component" value="Unassembled WGS sequence"/>
</dbReference>
<keyword evidence="2" id="KW-0547">Nucleotide-binding</keyword>
<dbReference type="EMBL" id="VFMO01000001">
    <property type="protein sequence ID" value="TQJ15293.1"/>
    <property type="molecule type" value="Genomic_DNA"/>
</dbReference>
<protein>
    <submittedName>
        <fullName evidence="7">Serine/threonine protein kinase</fullName>
    </submittedName>
</protein>
<evidence type="ECO:0000256" key="3">
    <source>
        <dbReference type="ARBA" id="ARBA00022777"/>
    </source>
</evidence>